<dbReference type="Pfam" id="PF25150">
    <property type="entry name" value="TPR_Trm732"/>
    <property type="match status" value="1"/>
</dbReference>
<dbReference type="CTD" id="63892"/>
<dbReference type="RefSeq" id="XP_023175916.2">
    <property type="nucleotide sequence ID" value="XM_023320148.2"/>
</dbReference>
<dbReference type="Pfam" id="PF10350">
    <property type="entry name" value="DUF2428"/>
    <property type="match status" value="1"/>
</dbReference>
<dbReference type="KEGG" id="dhe:111602835"/>
<feature type="domain" description="DUF2428" evidence="5">
    <location>
        <begin position="830"/>
        <end position="1086"/>
    </location>
</feature>
<proteinExistence type="inferred from homology"/>
<evidence type="ECO:0000256" key="3">
    <source>
        <dbReference type="ARBA" id="ARBA00035698"/>
    </source>
</evidence>
<dbReference type="OrthoDB" id="73997at2759"/>
<dbReference type="Pfam" id="PF25151">
    <property type="entry name" value="TPR_Trm732_C"/>
    <property type="match status" value="1"/>
</dbReference>
<feature type="domain" description="tRNA (32-2'-O)-methyltransferase regulator THADA-like TPR repeats region" evidence="6">
    <location>
        <begin position="468"/>
        <end position="669"/>
    </location>
</feature>
<evidence type="ECO:0000256" key="4">
    <source>
        <dbReference type="SAM" id="MobiDB-lite"/>
    </source>
</evidence>
<evidence type="ECO:0000256" key="2">
    <source>
        <dbReference type="ARBA" id="ARBA00022694"/>
    </source>
</evidence>
<dbReference type="GO" id="GO:0005829">
    <property type="term" value="C:cytosol"/>
    <property type="evidence" value="ECO:0007669"/>
    <property type="project" value="TreeGrafter"/>
</dbReference>
<dbReference type="InterPro" id="IPR056843">
    <property type="entry name" value="THADA-like_TPR"/>
</dbReference>
<dbReference type="InterPro" id="IPR056842">
    <property type="entry name" value="THADA-like_TPR_C"/>
</dbReference>
<gene>
    <name evidence="9" type="primary">LOC111602835</name>
</gene>
<dbReference type="SUPFAM" id="SSF48371">
    <property type="entry name" value="ARM repeat"/>
    <property type="match status" value="1"/>
</dbReference>
<keyword evidence="2" id="KW-0819">tRNA processing</keyword>
<dbReference type="GO" id="GO:0030488">
    <property type="term" value="P:tRNA methylation"/>
    <property type="evidence" value="ECO:0007669"/>
    <property type="project" value="TreeGrafter"/>
</dbReference>
<evidence type="ECO:0000259" key="6">
    <source>
        <dbReference type="Pfam" id="PF25150"/>
    </source>
</evidence>
<protein>
    <recommendedName>
        <fullName evidence="3">tRNA (32-2'-O)-methyltransferase regulator THADA</fullName>
    </recommendedName>
</protein>
<organism evidence="8 9">
    <name type="scientific">Drosophila hydei</name>
    <name type="common">Fruit fly</name>
    <dbReference type="NCBI Taxonomy" id="7224"/>
    <lineage>
        <taxon>Eukaryota</taxon>
        <taxon>Metazoa</taxon>
        <taxon>Ecdysozoa</taxon>
        <taxon>Arthropoda</taxon>
        <taxon>Hexapoda</taxon>
        <taxon>Insecta</taxon>
        <taxon>Pterygota</taxon>
        <taxon>Neoptera</taxon>
        <taxon>Endopterygota</taxon>
        <taxon>Diptera</taxon>
        <taxon>Brachycera</taxon>
        <taxon>Muscomorpha</taxon>
        <taxon>Ephydroidea</taxon>
        <taxon>Drosophilidae</taxon>
        <taxon>Drosophila</taxon>
    </lineage>
</organism>
<evidence type="ECO:0000259" key="5">
    <source>
        <dbReference type="Pfam" id="PF10350"/>
    </source>
</evidence>
<dbReference type="GeneID" id="111602835"/>
<feature type="domain" description="tRNA (32-2'-O)-methyltransferase regulator THADA-like C-terminal TPR repeats region" evidence="7">
    <location>
        <begin position="1089"/>
        <end position="1258"/>
    </location>
</feature>
<evidence type="ECO:0000256" key="1">
    <source>
        <dbReference type="ARBA" id="ARBA00010409"/>
    </source>
</evidence>
<evidence type="ECO:0000313" key="8">
    <source>
        <dbReference type="Proteomes" id="UP000504633"/>
    </source>
</evidence>
<feature type="region of interest" description="Disordered" evidence="4">
    <location>
        <begin position="860"/>
        <end position="880"/>
    </location>
</feature>
<dbReference type="PANTHER" id="PTHR14387">
    <property type="entry name" value="THADA/DEATH RECEPTOR INTERACTING PROTEIN"/>
    <property type="match status" value="1"/>
</dbReference>
<keyword evidence="8" id="KW-1185">Reference proteome</keyword>
<comment type="similarity">
    <text evidence="1">Belongs to the THADA family.</text>
</comment>
<dbReference type="PANTHER" id="PTHR14387:SF7">
    <property type="entry name" value="THYROID ADENOMA-ASSOCIATED PROTEIN"/>
    <property type="match status" value="1"/>
</dbReference>
<sequence length="1742" mass="197929">MNDLNLRVAALKLCAHPKRFAEMRNALVPLPQKWANSQAEYVLKFATASNCAKQMSIVKEAYEDPHAFAFLADVLFVCPLKHPVRGIVTRLFSNAECVKRSTASHTKEILLSALRGALRQLAMSISNSSVNADDINDVFVSVSACLHSFPFGRDALAQEIYCFIPLVPKALRLYWMSLSDEGSQLSPTRRNEFYLYIQNLLRFHVNFMTEYKFELVTERCKQLQLIDEFAESAARNVDTPWDVRAVAGLSIGHNARLFNDFDNYITKCQELNDFNDLPIKAASLLMLQKSDYSICAAQALDILKRTLDHVKSSSSVTNFLVYLSKHLNTYSKSLGGIRLHDRAQIMYCLILAILMRFSLEHISSSVESIRHMCANMLHQVLQHCKAADQTNIIGQVYTQYERQRMPLPSVCLMLQQMVEVMGAKSVIQNCPGIFDKMFPSYLGMEDSVNSLFKCMMTVAHKEETSKEWQSVWCSLLFKAAQPCDERLAGIERLIKVAVQLDPEVLPELLKQRNLSFSTKLAAMLTARRHSQHRLVKSLMVDHMEQISAALIGVDDNARLLALCFVVETPRLSEPYTQFELDSIISYVDHNANNPSAHMRQIGHGLMQKAVKRLEFNLAQQMKDQSATLNDDHMLIVFLNKMLNMLAMNLFPTANYGRRWLSMRILRDCIDVMERLGMPWLDRMPPQTLPFVDHCLRDSYEHNKVQAAVLMTKLQKCSHHKPLDILQLLVSVRPPDSATGAYQLQVYCKAAEVQTPPPEQPDGKLPKHHSRYYAVLQMCLRELRSGVVQAQSDITQAAKLNPLYGLLFAIRHLLLQLEFKPLAEETLWREYVEQLLSLCVTISEIMLPIVGSESPEGLVPKAPKCGEDALSEPQEPQPELDTLSTVPQLVLLCAWRSIKEISLIMGDLVQRAPLQQERKHNYLLSQEQVAMIGEHFLLLLADIKHRGAFEQAYVGFTMLCRRFWHSDEPALNQLPPVWLDEAMRLVIGDGGKELCATRRSAGMPYMLQALICTELKLGTHNTFNRSMSLLLDVCERRDPGSEAAIARSHAMNIMRALFRCSELAEVVGEFVGRGIKCALESLVAVEWNERNSATLMLSALMVRIFGVERARTDTGELHVRNRMTGRIFFTRYPQLFDYFHAGLKKAAEHPKASGGQTVQLEATLQLLCRLYPSSMEGSESSLNLSEFVPFLEEISCVHDNTTRYRGCQVLANFVNAPTAIKRMRRISMVLGVINFKHKRVGRIPRDLNRLHGRVLQLMELYRIARWQDVRLVSTMMYMLAVAAVKIFDHDMFVFRSVLNVLIAAMQDAQDAKYFGAPLLNALLLVYELDHAEVYKRSKEYAISPKFFVLFGLHLQRLTQKPENLLEPMLQMIVRPEKLPAMLEQVKIDLWLYVLIHQANASSKTRGLIESYEIKHFEFDPDVILYFKALVPAQRLALGAQLRESDEVQQHVMKIAAVVKCGADWAPGMSGRVYALLAMLNRLQLTTKQLLDRGGFDAEPGVVICITRHIMQNGMRQQYQPYWLPLIRYTLHIAAPKKKTYLRYRAAQLLDRLTVHVQQVLYSEDVNIIGNYIRLVLQLLVDESELVRNYTSEMVSSCMGLYLAGDRALESVSTVSLLPMAAEKYFLQHMLDGLQRYKSNGSFLIGIFNLIVEPFVSVELLSNRVLDEDPDKLLAGEDEAEAEVFDKQELNLYCEGLRVVSHVAKSFKTAFPNNKELICALNALEKMCSFTGFGDQPIPPRIIS</sequence>
<dbReference type="InterPro" id="IPR019442">
    <property type="entry name" value="THADA/TRM732_DUF2428"/>
</dbReference>
<evidence type="ECO:0000259" key="7">
    <source>
        <dbReference type="Pfam" id="PF25151"/>
    </source>
</evidence>
<dbReference type="OMA" id="VDTPWDV"/>
<name>A0A6J1MFT2_DROHY</name>
<reference evidence="9" key="1">
    <citation type="submission" date="2025-08" db="UniProtKB">
        <authorList>
            <consortium name="RefSeq"/>
        </authorList>
    </citation>
    <scope>IDENTIFICATION</scope>
    <source>
        <strain evidence="9">15085-1641.00</strain>
        <tissue evidence="9">Whole body</tissue>
    </source>
</reference>
<accession>A0A6J1MFT2</accession>
<evidence type="ECO:0000313" key="9">
    <source>
        <dbReference type="RefSeq" id="XP_023175916.2"/>
    </source>
</evidence>
<dbReference type="InterPro" id="IPR016024">
    <property type="entry name" value="ARM-type_fold"/>
</dbReference>
<dbReference type="InterPro" id="IPR051954">
    <property type="entry name" value="tRNA_methyltransferase_THADA"/>
</dbReference>
<dbReference type="Proteomes" id="UP000504633">
    <property type="component" value="Unplaced"/>
</dbReference>